<evidence type="ECO:0000313" key="1">
    <source>
        <dbReference type="EMBL" id="NQV64046.1"/>
    </source>
</evidence>
<proteinExistence type="predicted"/>
<gene>
    <name evidence="1" type="ORF">HQ497_01660</name>
</gene>
<sequence>MDIRTKLALALVFVSLLSMALLGTFAYQTAAVLLQEISVRQLDALAESKKRDLVKVQEAWRDQLRLTRSRTDLRENLQQYLTQKNSSALLRVNEIIENAVTATDNLDRISILDLQGNAVASYGQYDGEYSSQPLNDTQAIVYQGSYFSDNGGLRVVYGSLLNINGVGIGQIEVVFDGLDLFSMTGNYTGLGESGESLVVM</sequence>
<reference evidence="1" key="1">
    <citation type="submission" date="2020-05" db="EMBL/GenBank/DDBJ databases">
        <title>Sulfur intermediates as new biogeochemical hubs in an aquatic model microbial ecosystem.</title>
        <authorList>
            <person name="Vigneron A."/>
        </authorList>
    </citation>
    <scope>NUCLEOTIDE SEQUENCE</scope>
    <source>
        <strain evidence="1">Bin.250</strain>
    </source>
</reference>
<organism evidence="1 2">
    <name type="scientific">SAR86 cluster bacterium</name>
    <dbReference type="NCBI Taxonomy" id="2030880"/>
    <lineage>
        <taxon>Bacteria</taxon>
        <taxon>Pseudomonadati</taxon>
        <taxon>Pseudomonadota</taxon>
        <taxon>Gammaproteobacteria</taxon>
        <taxon>SAR86 cluster</taxon>
    </lineage>
</organism>
<feature type="non-terminal residue" evidence="1">
    <location>
        <position position="200"/>
    </location>
</feature>
<dbReference type="AlphaFoldDB" id="A0A972VUT1"/>
<protein>
    <submittedName>
        <fullName evidence="1">Uncharacterized protein</fullName>
    </submittedName>
</protein>
<comment type="caution">
    <text evidence="1">The sequence shown here is derived from an EMBL/GenBank/DDBJ whole genome shotgun (WGS) entry which is preliminary data.</text>
</comment>
<accession>A0A972VUT1</accession>
<dbReference type="EMBL" id="JABMOJ010000060">
    <property type="protein sequence ID" value="NQV64046.1"/>
    <property type="molecule type" value="Genomic_DNA"/>
</dbReference>
<dbReference type="Proteomes" id="UP000754644">
    <property type="component" value="Unassembled WGS sequence"/>
</dbReference>
<name>A0A972VUT1_9GAMM</name>
<evidence type="ECO:0000313" key="2">
    <source>
        <dbReference type="Proteomes" id="UP000754644"/>
    </source>
</evidence>